<dbReference type="PANTHER" id="PTHR42972:SF8">
    <property type="entry name" value="POLYHYDROXYBUTYRATE DEPOLYMERASE"/>
    <property type="match status" value="1"/>
</dbReference>
<protein>
    <recommendedName>
        <fullName evidence="3">Poly(3-hydroxybutyrate) depolymerase</fullName>
    </recommendedName>
</protein>
<sequence length="269" mass="29511">MSWTPVSGKGSYLRPPVVKDLVAGTKDLARSGAIDPVSGLADDKVYLFSGKADHTVPQAVMTALKQWYGAFVPAAQVTGDFGVDAGHAMITGDYKNDCPVTELPYINDCKLDGAGKTLATIYGPLKSDPDAKGRIIEFDQREFVPEDSIGYDGLHDLGHLFVPEQCETGATACKLHVVFHGCQQNQDFIGDDYWLRTGYNEHAAANDIIVLYPQTKASEKSAFNPLGMPNPKGCWDWWGFTTQDYLTKNGVQMRAVWGMVERVANRSNR</sequence>
<dbReference type="AlphaFoldDB" id="A0A286H001"/>
<keyword evidence="2" id="KW-1185">Reference proteome</keyword>
<accession>A0A286H001</accession>
<dbReference type="Proteomes" id="UP000219621">
    <property type="component" value="Unassembled WGS sequence"/>
</dbReference>
<dbReference type="Gene3D" id="3.40.50.1820">
    <property type="entry name" value="alpha/beta hydrolase"/>
    <property type="match status" value="1"/>
</dbReference>
<dbReference type="OrthoDB" id="505233at2"/>
<proteinExistence type="predicted"/>
<evidence type="ECO:0008006" key="3">
    <source>
        <dbReference type="Google" id="ProtNLM"/>
    </source>
</evidence>
<organism evidence="1 2">
    <name type="scientific">Caenispirillum bisanense</name>
    <dbReference type="NCBI Taxonomy" id="414052"/>
    <lineage>
        <taxon>Bacteria</taxon>
        <taxon>Pseudomonadati</taxon>
        <taxon>Pseudomonadota</taxon>
        <taxon>Alphaproteobacteria</taxon>
        <taxon>Rhodospirillales</taxon>
        <taxon>Novispirillaceae</taxon>
        <taxon>Caenispirillum</taxon>
    </lineage>
</organism>
<dbReference type="RefSeq" id="WP_097281497.1">
    <property type="nucleotide sequence ID" value="NZ_OCNJ01000016.1"/>
</dbReference>
<evidence type="ECO:0000313" key="1">
    <source>
        <dbReference type="EMBL" id="SOE01087.1"/>
    </source>
</evidence>
<name>A0A286H001_9PROT</name>
<evidence type="ECO:0000313" key="2">
    <source>
        <dbReference type="Proteomes" id="UP000219621"/>
    </source>
</evidence>
<reference evidence="2" key="1">
    <citation type="submission" date="2017-09" db="EMBL/GenBank/DDBJ databases">
        <authorList>
            <person name="Varghese N."/>
            <person name="Submissions S."/>
        </authorList>
    </citation>
    <scope>NUCLEOTIDE SEQUENCE [LARGE SCALE GENOMIC DNA]</scope>
    <source>
        <strain evidence="2">USBA 140</strain>
    </source>
</reference>
<dbReference type="EMBL" id="OCNJ01000016">
    <property type="protein sequence ID" value="SOE01087.1"/>
    <property type="molecule type" value="Genomic_DNA"/>
</dbReference>
<dbReference type="PANTHER" id="PTHR42972">
    <property type="entry name" value="TOL-PAL SYSTEM PROTEIN TOLB"/>
    <property type="match status" value="1"/>
</dbReference>
<dbReference type="SUPFAM" id="SSF53474">
    <property type="entry name" value="alpha/beta-Hydrolases"/>
    <property type="match status" value="1"/>
</dbReference>
<gene>
    <name evidence="1" type="ORF">SAMN05421508_11611</name>
</gene>
<dbReference type="InterPro" id="IPR029058">
    <property type="entry name" value="AB_hydrolase_fold"/>
</dbReference>